<dbReference type="PANTHER" id="PTHR30290:SF62">
    <property type="entry name" value="OLIGOPEPTIDE ABC TRANSPORTER, PERIPLASMIC OLIGOPEPTIDE-BINDING PROTEIN"/>
    <property type="match status" value="1"/>
</dbReference>
<evidence type="ECO:0000259" key="2">
    <source>
        <dbReference type="Pfam" id="PF00496"/>
    </source>
</evidence>
<dbReference type="Proteomes" id="UP000584931">
    <property type="component" value="Unassembled WGS sequence"/>
</dbReference>
<accession>A0A7Z0BK07</accession>
<dbReference type="SUPFAM" id="SSF53850">
    <property type="entry name" value="Periplasmic binding protein-like II"/>
    <property type="match status" value="1"/>
</dbReference>
<feature type="transmembrane region" description="Helical" evidence="1">
    <location>
        <begin position="12"/>
        <end position="33"/>
    </location>
</feature>
<dbReference type="PROSITE" id="PS51257">
    <property type="entry name" value="PROKAR_LIPOPROTEIN"/>
    <property type="match status" value="1"/>
</dbReference>
<dbReference type="Gene3D" id="3.40.190.10">
    <property type="entry name" value="Periplasmic binding protein-like II"/>
    <property type="match status" value="1"/>
</dbReference>
<dbReference type="CDD" id="cd08500">
    <property type="entry name" value="PBP2_NikA_DppA_OppA_like_4"/>
    <property type="match status" value="1"/>
</dbReference>
<dbReference type="InterPro" id="IPR000914">
    <property type="entry name" value="SBP_5_dom"/>
</dbReference>
<dbReference type="PANTHER" id="PTHR30290">
    <property type="entry name" value="PERIPLASMIC BINDING COMPONENT OF ABC TRANSPORTER"/>
    <property type="match status" value="1"/>
</dbReference>
<proteinExistence type="predicted"/>
<evidence type="ECO:0000256" key="1">
    <source>
        <dbReference type="SAM" id="Phobius"/>
    </source>
</evidence>
<keyword evidence="1" id="KW-0472">Membrane</keyword>
<evidence type="ECO:0000313" key="3">
    <source>
        <dbReference type="EMBL" id="NYH52635.1"/>
    </source>
</evidence>
<dbReference type="Pfam" id="PF00496">
    <property type="entry name" value="SBP_bac_5"/>
    <property type="match status" value="1"/>
</dbReference>
<dbReference type="InterPro" id="IPR039424">
    <property type="entry name" value="SBP_5"/>
</dbReference>
<dbReference type="GO" id="GO:1904680">
    <property type="term" value="F:peptide transmembrane transporter activity"/>
    <property type="evidence" value="ECO:0007669"/>
    <property type="project" value="TreeGrafter"/>
</dbReference>
<protein>
    <submittedName>
        <fullName evidence="3">Peptide/nickel transport system substrate-binding protein</fullName>
    </submittedName>
</protein>
<feature type="domain" description="Solute-binding protein family 5" evidence="2">
    <location>
        <begin position="120"/>
        <end position="536"/>
    </location>
</feature>
<evidence type="ECO:0000313" key="4">
    <source>
        <dbReference type="Proteomes" id="UP000584931"/>
    </source>
</evidence>
<keyword evidence="1" id="KW-0812">Transmembrane</keyword>
<dbReference type="AlphaFoldDB" id="A0A7Z0BK07"/>
<dbReference type="EMBL" id="JACCHL010000001">
    <property type="protein sequence ID" value="NYH52635.1"/>
    <property type="molecule type" value="Genomic_DNA"/>
</dbReference>
<comment type="caution">
    <text evidence="3">The sequence shown here is derived from an EMBL/GenBank/DDBJ whole genome shotgun (WGS) entry which is preliminary data.</text>
</comment>
<sequence length="651" mass="74215">MRRRTAGGTRRWTGATAGAAAVVMTAGCSFFSFGPDVEGEGAVGGTGEAPMLAELVESGDLPPLEERLPGEPLVVEPHERVGVYGGEWNTAILGVGDWPWLGRTVGYENLTRWDPEWEEAIPNLAESWEYNEDATELTFTLRKGLRWSDGEPFTSDDVVFAFNDIFNNEELTPVAASNPGTAEKIDEQTFTITFSEPDALWAGSDLLQYQVVTKPKHYLEQFHIDYNPDADELAEEEGYTDWVEMFEDKAGVIDSARYWQNPDIPTMYPWQVVEPLADSGRMVLERNPYYWKVDTEGNQLPYIDRVVFDILPDEEVMMVRALNGEFDMHSRHFNTLENRPTLAEARESGGYEFFELQPAEMNTAMVSLNLTHEDEELRQTFNDRDFRVALSHAINRQDIIDVVYRGQGEPWQGAPRENSLFYNEELAKQYTEYDVDLANEILDDAGYDERDSDGFRTSPRGETVRFTLSVPTGFRPDIVDSMEMVVGFWEELDIDVELNTEDRSLWQSRRENNEHDANVWSGDNGMMDAMYDPRWYAPTQSGESNFGIPWAQWYVSDGKDSRAQEPPDEVREHLEMYDAVQAEPDTEARNELMREFLSVTQEQFYAMGISLSPPGYGIVANHFHNVPDSMYSSGNYNDPGPTNPEQYFIEE</sequence>
<name>A0A7Z0BK07_9ACTN</name>
<gene>
    <name evidence="3" type="ORF">HNR06_002224</name>
</gene>
<keyword evidence="1" id="KW-1133">Transmembrane helix</keyword>
<dbReference type="Gene3D" id="3.10.105.10">
    <property type="entry name" value="Dipeptide-binding Protein, Domain 3"/>
    <property type="match status" value="1"/>
</dbReference>
<dbReference type="GO" id="GO:0015833">
    <property type="term" value="P:peptide transport"/>
    <property type="evidence" value="ECO:0007669"/>
    <property type="project" value="TreeGrafter"/>
</dbReference>
<organism evidence="3 4">
    <name type="scientific">Nocardiopsis sinuspersici</name>
    <dbReference type="NCBI Taxonomy" id="501010"/>
    <lineage>
        <taxon>Bacteria</taxon>
        <taxon>Bacillati</taxon>
        <taxon>Actinomycetota</taxon>
        <taxon>Actinomycetes</taxon>
        <taxon>Streptosporangiales</taxon>
        <taxon>Nocardiopsidaceae</taxon>
        <taxon>Nocardiopsis</taxon>
    </lineage>
</organism>
<reference evidence="3 4" key="1">
    <citation type="submission" date="2020-07" db="EMBL/GenBank/DDBJ databases">
        <title>Sequencing the genomes of 1000 actinobacteria strains.</title>
        <authorList>
            <person name="Klenk H.-P."/>
        </authorList>
    </citation>
    <scope>NUCLEOTIDE SEQUENCE [LARGE SCALE GENOMIC DNA]</scope>
    <source>
        <strain evidence="3 4">DSM 45278</strain>
    </source>
</reference>